<dbReference type="AlphaFoldDB" id="A0A6B8KHU0"/>
<sequence length="183" mass="20204">MTKSEFGLADQFLPRRQFRERHEALVAAPPSAILAVVPGLSAADDPVIRSLIAIREAPARWMGQAPTQPFGLHRFTLLGQNEREISFGLCGRFWRADYGLFPIPDGASFIGFAQPGVPKLLMSFAVQDIGGDASRLATETRVFCPDRRALFAFAPYWFAIRAGSGLIRRRMLEAIARRAAMIG</sequence>
<name>A0A6B8KHU0_9HYPH</name>
<evidence type="ECO:0008006" key="3">
    <source>
        <dbReference type="Google" id="ProtNLM"/>
    </source>
</evidence>
<dbReference type="OrthoDB" id="5464833at2"/>
<dbReference type="RefSeq" id="WP_136498225.1">
    <property type="nucleotide sequence ID" value="NZ_CP046052.1"/>
</dbReference>
<dbReference type="KEGG" id="mhey:H2LOC_016705"/>
<gene>
    <name evidence="1" type="ORF">H2LOC_016705</name>
</gene>
<keyword evidence="2" id="KW-1185">Reference proteome</keyword>
<reference evidence="1 2" key="1">
    <citation type="submission" date="2019-11" db="EMBL/GenBank/DDBJ databases">
        <title>The genome sequence of Methylocystis heyeri.</title>
        <authorList>
            <person name="Oshkin I.Y."/>
            <person name="Miroshnikov K."/>
            <person name="Dedysh S.N."/>
        </authorList>
    </citation>
    <scope>NUCLEOTIDE SEQUENCE [LARGE SCALE GENOMIC DNA]</scope>
    <source>
        <strain evidence="1 2">H2</strain>
    </source>
</reference>
<organism evidence="1 2">
    <name type="scientific">Methylocystis heyeri</name>
    <dbReference type="NCBI Taxonomy" id="391905"/>
    <lineage>
        <taxon>Bacteria</taxon>
        <taxon>Pseudomonadati</taxon>
        <taxon>Pseudomonadota</taxon>
        <taxon>Alphaproteobacteria</taxon>
        <taxon>Hyphomicrobiales</taxon>
        <taxon>Methylocystaceae</taxon>
        <taxon>Methylocystis</taxon>
    </lineage>
</organism>
<evidence type="ECO:0000313" key="2">
    <source>
        <dbReference type="Proteomes" id="UP000309061"/>
    </source>
</evidence>
<dbReference type="EMBL" id="CP046052">
    <property type="protein sequence ID" value="QGM47202.1"/>
    <property type="molecule type" value="Genomic_DNA"/>
</dbReference>
<proteinExistence type="predicted"/>
<protein>
    <recommendedName>
        <fullName evidence="3">DUF2867 domain-containing protein</fullName>
    </recommendedName>
</protein>
<dbReference type="Proteomes" id="UP000309061">
    <property type="component" value="Chromosome"/>
</dbReference>
<accession>A0A6B8KHU0</accession>
<evidence type="ECO:0000313" key="1">
    <source>
        <dbReference type="EMBL" id="QGM47202.1"/>
    </source>
</evidence>